<dbReference type="OrthoDB" id="9793571at2"/>
<protein>
    <submittedName>
        <fullName evidence="6">LysR family transcriptional regulator</fullName>
    </submittedName>
</protein>
<dbReference type="Gene3D" id="1.10.10.10">
    <property type="entry name" value="Winged helix-like DNA-binding domain superfamily/Winged helix DNA-binding domain"/>
    <property type="match status" value="1"/>
</dbReference>
<dbReference type="Pfam" id="PF00126">
    <property type="entry name" value="HTH_1"/>
    <property type="match status" value="1"/>
</dbReference>
<gene>
    <name evidence="6" type="ORF">D3218_14680</name>
</gene>
<feature type="domain" description="HTH lysR-type" evidence="5">
    <location>
        <begin position="9"/>
        <end position="66"/>
    </location>
</feature>
<evidence type="ECO:0000313" key="7">
    <source>
        <dbReference type="Proteomes" id="UP000265750"/>
    </source>
</evidence>
<keyword evidence="3" id="KW-0238">DNA-binding</keyword>
<dbReference type="Gene3D" id="3.40.190.10">
    <property type="entry name" value="Periplasmic binding protein-like II"/>
    <property type="match status" value="2"/>
</dbReference>
<proteinExistence type="inferred from homology"/>
<accession>A0A3A1WH34</accession>
<dbReference type="SUPFAM" id="SSF46785">
    <property type="entry name" value="Winged helix' DNA-binding domain"/>
    <property type="match status" value="1"/>
</dbReference>
<comment type="caution">
    <text evidence="6">The sequence shown here is derived from an EMBL/GenBank/DDBJ whole genome shotgun (WGS) entry which is preliminary data.</text>
</comment>
<dbReference type="EMBL" id="QYRN01000007">
    <property type="protein sequence ID" value="RIX99706.1"/>
    <property type="molecule type" value="Genomic_DNA"/>
</dbReference>
<dbReference type="PROSITE" id="PS50931">
    <property type="entry name" value="HTH_LYSR"/>
    <property type="match status" value="1"/>
</dbReference>
<dbReference type="PANTHER" id="PTHR30537:SF26">
    <property type="entry name" value="GLYCINE CLEAVAGE SYSTEM TRANSCRIPTIONAL ACTIVATOR"/>
    <property type="match status" value="1"/>
</dbReference>
<reference evidence="7" key="1">
    <citation type="submission" date="2018-09" db="EMBL/GenBank/DDBJ databases">
        <authorList>
            <person name="Tuo L."/>
        </authorList>
    </citation>
    <scope>NUCLEOTIDE SEQUENCE [LARGE SCALE GENOMIC DNA]</scope>
    <source>
        <strain evidence="7">M2BS4Y-1</strain>
    </source>
</reference>
<keyword evidence="4" id="KW-0804">Transcription</keyword>
<dbReference type="Pfam" id="PF03466">
    <property type="entry name" value="LysR_substrate"/>
    <property type="match status" value="1"/>
</dbReference>
<evidence type="ECO:0000259" key="5">
    <source>
        <dbReference type="PROSITE" id="PS50931"/>
    </source>
</evidence>
<dbReference type="GO" id="GO:0006351">
    <property type="term" value="P:DNA-templated transcription"/>
    <property type="evidence" value="ECO:0007669"/>
    <property type="project" value="TreeGrafter"/>
</dbReference>
<keyword evidence="7" id="KW-1185">Reference proteome</keyword>
<dbReference type="PANTHER" id="PTHR30537">
    <property type="entry name" value="HTH-TYPE TRANSCRIPTIONAL REGULATOR"/>
    <property type="match status" value="1"/>
</dbReference>
<dbReference type="InterPro" id="IPR000847">
    <property type="entry name" value="LysR_HTH_N"/>
</dbReference>
<sequence>MPLARSLMPSLQELTTFEAAARHGNFTMAAAELALTQSAVSKQVRQLEETLGVVLFDRTRGRITLTRLGERYMRSARRILRQYETETHGIISAAGAESALRLAVLPTFASRWLIPRLPEFLALHPDVTISMTTEPEPFDFGDKAVDVAIHYGAPNWPHGEPVFLCRESIVAVASPRYVREFAIATAADLAGATLLQQASRPSLWHEWFQARGAAHPHPYRGPLFDQFAMTSQAAVAGMGVALVPTFLVETELASGQLAVLDEPPLPGSGAYYVVTPLRLQHTPLIAAFVDWLIGKTALR</sequence>
<dbReference type="InterPro" id="IPR005119">
    <property type="entry name" value="LysR_subst-bd"/>
</dbReference>
<dbReference type="RefSeq" id="WP_119540837.1">
    <property type="nucleotide sequence ID" value="NZ_QYRN01000007.1"/>
</dbReference>
<evidence type="ECO:0000256" key="2">
    <source>
        <dbReference type="ARBA" id="ARBA00023015"/>
    </source>
</evidence>
<dbReference type="FunFam" id="1.10.10.10:FF:000001">
    <property type="entry name" value="LysR family transcriptional regulator"/>
    <property type="match status" value="1"/>
</dbReference>
<dbReference type="GO" id="GO:0043565">
    <property type="term" value="F:sequence-specific DNA binding"/>
    <property type="evidence" value="ECO:0007669"/>
    <property type="project" value="TreeGrafter"/>
</dbReference>
<name>A0A3A1WH34_9HYPH</name>
<dbReference type="InterPro" id="IPR036388">
    <property type="entry name" value="WH-like_DNA-bd_sf"/>
</dbReference>
<evidence type="ECO:0000256" key="3">
    <source>
        <dbReference type="ARBA" id="ARBA00023125"/>
    </source>
</evidence>
<evidence type="ECO:0000256" key="1">
    <source>
        <dbReference type="ARBA" id="ARBA00009437"/>
    </source>
</evidence>
<dbReference type="InterPro" id="IPR058163">
    <property type="entry name" value="LysR-type_TF_proteobact-type"/>
</dbReference>
<dbReference type="Proteomes" id="UP000265750">
    <property type="component" value="Unassembled WGS sequence"/>
</dbReference>
<organism evidence="6 7">
    <name type="scientific">Aureimonas flava</name>
    <dbReference type="NCBI Taxonomy" id="2320271"/>
    <lineage>
        <taxon>Bacteria</taxon>
        <taxon>Pseudomonadati</taxon>
        <taxon>Pseudomonadota</taxon>
        <taxon>Alphaproteobacteria</taxon>
        <taxon>Hyphomicrobiales</taxon>
        <taxon>Aurantimonadaceae</taxon>
        <taxon>Aureimonas</taxon>
    </lineage>
</organism>
<dbReference type="InterPro" id="IPR036390">
    <property type="entry name" value="WH_DNA-bd_sf"/>
</dbReference>
<dbReference type="SUPFAM" id="SSF53850">
    <property type="entry name" value="Periplasmic binding protein-like II"/>
    <property type="match status" value="1"/>
</dbReference>
<evidence type="ECO:0000313" key="6">
    <source>
        <dbReference type="EMBL" id="RIX99706.1"/>
    </source>
</evidence>
<dbReference type="AlphaFoldDB" id="A0A3A1WH34"/>
<keyword evidence="2" id="KW-0805">Transcription regulation</keyword>
<comment type="similarity">
    <text evidence="1">Belongs to the LysR transcriptional regulatory family.</text>
</comment>
<dbReference type="FunFam" id="3.40.190.10:FF:000017">
    <property type="entry name" value="Glycine cleavage system transcriptional activator"/>
    <property type="match status" value="1"/>
</dbReference>
<dbReference type="PRINTS" id="PR00039">
    <property type="entry name" value="HTHLYSR"/>
</dbReference>
<evidence type="ECO:0000256" key="4">
    <source>
        <dbReference type="ARBA" id="ARBA00023163"/>
    </source>
</evidence>
<dbReference type="GO" id="GO:0003700">
    <property type="term" value="F:DNA-binding transcription factor activity"/>
    <property type="evidence" value="ECO:0007669"/>
    <property type="project" value="InterPro"/>
</dbReference>